<dbReference type="EMBL" id="FRAM01000004">
    <property type="protein sequence ID" value="SHK63201.1"/>
    <property type="molecule type" value="Genomic_DNA"/>
</dbReference>
<keyword evidence="2" id="KW-1185">Reference proteome</keyword>
<evidence type="ECO:0000313" key="2">
    <source>
        <dbReference type="Proteomes" id="UP000184498"/>
    </source>
</evidence>
<evidence type="ECO:0000313" key="1">
    <source>
        <dbReference type="EMBL" id="SHK63201.1"/>
    </source>
</evidence>
<dbReference type="STRING" id="216903.SAMN05444371_3073"/>
<dbReference type="Proteomes" id="UP000184498">
    <property type="component" value="Unassembled WGS sequence"/>
</dbReference>
<reference evidence="2" key="1">
    <citation type="submission" date="2016-11" db="EMBL/GenBank/DDBJ databases">
        <authorList>
            <person name="Varghese N."/>
            <person name="Submissions S."/>
        </authorList>
    </citation>
    <scope>NUCLEOTIDE SEQUENCE [LARGE SCALE GENOMIC DNA]</scope>
    <source>
        <strain evidence="2">DSM 18016</strain>
    </source>
</reference>
<dbReference type="AlphaFoldDB" id="A0A1M6U212"/>
<gene>
    <name evidence="1" type="ORF">SAMN05444371_3073</name>
</gene>
<organism evidence="1 2">
    <name type="scientific">Epilithonimonas mollis</name>
    <dbReference type="NCBI Taxonomy" id="216903"/>
    <lineage>
        <taxon>Bacteria</taxon>
        <taxon>Pseudomonadati</taxon>
        <taxon>Bacteroidota</taxon>
        <taxon>Flavobacteriia</taxon>
        <taxon>Flavobacteriales</taxon>
        <taxon>Weeksellaceae</taxon>
        <taxon>Chryseobacterium group</taxon>
        <taxon>Epilithonimonas</taxon>
    </lineage>
</organism>
<accession>A0A1M6U212</accession>
<proteinExistence type="predicted"/>
<sequence>MKWKIFGKIRTIILLSYLINKIIRYVKLSIATIYTKLVFGSTIQNIEIGPTLIAIIDVLKTS</sequence>
<protein>
    <submittedName>
        <fullName evidence="1">Uncharacterized protein</fullName>
    </submittedName>
</protein>
<name>A0A1M6U212_9FLAO</name>